<dbReference type="AlphaFoldDB" id="A0A392Q7Y5"/>
<comment type="caution">
    <text evidence="1">The sequence shown here is derived from an EMBL/GenBank/DDBJ whole genome shotgun (WGS) entry which is preliminary data.</text>
</comment>
<dbReference type="EMBL" id="LXQA010119786">
    <property type="protein sequence ID" value="MCI20431.1"/>
    <property type="molecule type" value="Genomic_DNA"/>
</dbReference>
<evidence type="ECO:0000313" key="2">
    <source>
        <dbReference type="Proteomes" id="UP000265520"/>
    </source>
</evidence>
<name>A0A392Q7Y5_9FABA</name>
<organism evidence="1 2">
    <name type="scientific">Trifolium medium</name>
    <dbReference type="NCBI Taxonomy" id="97028"/>
    <lineage>
        <taxon>Eukaryota</taxon>
        <taxon>Viridiplantae</taxon>
        <taxon>Streptophyta</taxon>
        <taxon>Embryophyta</taxon>
        <taxon>Tracheophyta</taxon>
        <taxon>Spermatophyta</taxon>
        <taxon>Magnoliopsida</taxon>
        <taxon>eudicotyledons</taxon>
        <taxon>Gunneridae</taxon>
        <taxon>Pentapetalae</taxon>
        <taxon>rosids</taxon>
        <taxon>fabids</taxon>
        <taxon>Fabales</taxon>
        <taxon>Fabaceae</taxon>
        <taxon>Papilionoideae</taxon>
        <taxon>50 kb inversion clade</taxon>
        <taxon>NPAAA clade</taxon>
        <taxon>Hologalegina</taxon>
        <taxon>IRL clade</taxon>
        <taxon>Trifolieae</taxon>
        <taxon>Trifolium</taxon>
    </lineage>
</organism>
<proteinExistence type="predicted"/>
<reference evidence="1 2" key="1">
    <citation type="journal article" date="2018" name="Front. Plant Sci.">
        <title>Red Clover (Trifolium pratense) and Zigzag Clover (T. medium) - A Picture of Genomic Similarities and Differences.</title>
        <authorList>
            <person name="Dluhosova J."/>
            <person name="Istvanek J."/>
            <person name="Nedelnik J."/>
            <person name="Repkova J."/>
        </authorList>
    </citation>
    <scope>NUCLEOTIDE SEQUENCE [LARGE SCALE GENOMIC DNA]</scope>
    <source>
        <strain evidence="2">cv. 10/8</strain>
        <tissue evidence="1">Leaf</tissue>
    </source>
</reference>
<accession>A0A392Q7Y5</accession>
<dbReference type="Proteomes" id="UP000265520">
    <property type="component" value="Unassembled WGS sequence"/>
</dbReference>
<keyword evidence="2" id="KW-1185">Reference proteome</keyword>
<sequence>MDEVRRAESVGTDKTKCGCLLMSTMGLPCECSLAKTVNEGKAISLDDIHIHWKRLKFDAADSCKEEDADLSLLL</sequence>
<evidence type="ECO:0000313" key="1">
    <source>
        <dbReference type="EMBL" id="MCI20431.1"/>
    </source>
</evidence>
<protein>
    <submittedName>
        <fullName evidence="1">FAR1-related protein</fullName>
    </submittedName>
</protein>